<dbReference type="AlphaFoldDB" id="A0A837IPS1"/>
<keyword evidence="4" id="KW-0028">Amino-acid biosynthesis</keyword>
<protein>
    <recommendedName>
        <fullName evidence="2">acetylglutamate kinase</fullName>
        <ecNumber evidence="2">2.7.2.8</ecNumber>
    </recommendedName>
</protein>
<dbReference type="InterPro" id="IPR001048">
    <property type="entry name" value="Asp/Glu/Uridylate_kinase"/>
</dbReference>
<dbReference type="InterPro" id="IPR004662">
    <property type="entry name" value="AcgluKinase_fam"/>
</dbReference>
<keyword evidence="3" id="KW-0055">Arginine biosynthesis</keyword>
<dbReference type="PIRSF" id="PIRSF000728">
    <property type="entry name" value="NAGK"/>
    <property type="match status" value="1"/>
</dbReference>
<dbReference type="Pfam" id="PF00696">
    <property type="entry name" value="AA_kinase"/>
    <property type="match status" value="1"/>
</dbReference>
<keyword evidence="7 11" id="KW-0418">Kinase</keyword>
<dbReference type="PANTHER" id="PTHR23342">
    <property type="entry name" value="N-ACETYLGLUTAMATE SYNTHASE"/>
    <property type="match status" value="1"/>
</dbReference>
<sequence>MKGDQNMDDLIVVKIGGNAISQLKPAFFEKLKYWKHLGKKVLIVHGGGPNISKLCEKMGIPAEKKHGIRVTSKEVLELTKLVLLGESQPELVEKLTDNGLPVSPLSCACSHLLEGKYLDEAKYGSVGMVTKVNKMAIAGALWQRIGVMAPMCVTEDGKWLNVNADSCACSIASLLHAEALYLLTDVAGVMENGQVIPKLDRTYCSELFARKVITAGMQPKLNAAFTAQAMGVSHVIITDDLDNHGTEIVKEEEDDDATCVSNV</sequence>
<feature type="domain" description="Aspartate/glutamate/uridylate kinase" evidence="10">
    <location>
        <begin position="10"/>
        <end position="239"/>
    </location>
</feature>
<dbReference type="SUPFAM" id="SSF53633">
    <property type="entry name" value="Carbamate kinase-like"/>
    <property type="match status" value="1"/>
</dbReference>
<dbReference type="CDD" id="cd04238">
    <property type="entry name" value="AAK_NAGK-like"/>
    <property type="match status" value="1"/>
</dbReference>
<dbReference type="GO" id="GO:0005737">
    <property type="term" value="C:cytoplasm"/>
    <property type="evidence" value="ECO:0007669"/>
    <property type="project" value="InterPro"/>
</dbReference>
<dbReference type="PANTHER" id="PTHR23342:SF0">
    <property type="entry name" value="N-ACETYLGLUTAMATE SYNTHASE, MITOCHONDRIAL"/>
    <property type="match status" value="1"/>
</dbReference>
<dbReference type="EMBL" id="JHAJ01000092">
    <property type="protein sequence ID" value="KLA45808.1"/>
    <property type="molecule type" value="Genomic_DNA"/>
</dbReference>
<evidence type="ECO:0000259" key="10">
    <source>
        <dbReference type="Pfam" id="PF00696"/>
    </source>
</evidence>
<dbReference type="Proteomes" id="UP000035618">
    <property type="component" value="Unassembled WGS sequence"/>
</dbReference>
<dbReference type="NCBIfam" id="TIGR00761">
    <property type="entry name" value="argB"/>
    <property type="match status" value="1"/>
</dbReference>
<proteinExistence type="predicted"/>
<evidence type="ECO:0000256" key="1">
    <source>
        <dbReference type="ARBA" id="ARBA00004828"/>
    </source>
</evidence>
<comment type="catalytic activity">
    <reaction evidence="9">
        <text>N-acetyl-L-glutamate + ATP = N-acetyl-L-glutamyl 5-phosphate + ADP</text>
        <dbReference type="Rhea" id="RHEA:14629"/>
        <dbReference type="ChEBI" id="CHEBI:30616"/>
        <dbReference type="ChEBI" id="CHEBI:44337"/>
        <dbReference type="ChEBI" id="CHEBI:57936"/>
        <dbReference type="ChEBI" id="CHEBI:456216"/>
        <dbReference type="EC" id="2.7.2.8"/>
    </reaction>
</comment>
<dbReference type="Gene3D" id="3.40.1160.10">
    <property type="entry name" value="Acetylglutamate kinase-like"/>
    <property type="match status" value="1"/>
</dbReference>
<gene>
    <name evidence="11" type="ORF">LRB_1178</name>
</gene>
<evidence type="ECO:0000256" key="7">
    <source>
        <dbReference type="ARBA" id="ARBA00022777"/>
    </source>
</evidence>
<keyword evidence="6" id="KW-0547">Nucleotide-binding</keyword>
<keyword evidence="8" id="KW-0067">ATP-binding</keyword>
<evidence type="ECO:0000256" key="5">
    <source>
        <dbReference type="ARBA" id="ARBA00022679"/>
    </source>
</evidence>
<name>A0A837IPS1_9LACO</name>
<dbReference type="InterPro" id="IPR036393">
    <property type="entry name" value="AceGlu_kinase-like_sf"/>
</dbReference>
<comment type="pathway">
    <text evidence="1">Amino-acid biosynthesis; L-arginine biosynthesis; N(2)-acetyl-L-ornithine from L-glutamate: step 2/4.</text>
</comment>
<evidence type="ECO:0000313" key="11">
    <source>
        <dbReference type="EMBL" id="KLA45808.1"/>
    </source>
</evidence>
<organism evidence="11 12">
    <name type="scientific">Ligilactobacillus ruminis</name>
    <dbReference type="NCBI Taxonomy" id="1623"/>
    <lineage>
        <taxon>Bacteria</taxon>
        <taxon>Bacillati</taxon>
        <taxon>Bacillota</taxon>
        <taxon>Bacilli</taxon>
        <taxon>Lactobacillales</taxon>
        <taxon>Lactobacillaceae</taxon>
        <taxon>Ligilactobacillus</taxon>
    </lineage>
</organism>
<dbReference type="GO" id="GO:0003991">
    <property type="term" value="F:acetylglutamate kinase activity"/>
    <property type="evidence" value="ECO:0007669"/>
    <property type="project" value="UniProtKB-EC"/>
</dbReference>
<evidence type="ECO:0000256" key="9">
    <source>
        <dbReference type="ARBA" id="ARBA00048141"/>
    </source>
</evidence>
<dbReference type="GO" id="GO:0006526">
    <property type="term" value="P:L-arginine biosynthetic process"/>
    <property type="evidence" value="ECO:0007669"/>
    <property type="project" value="UniProtKB-KW"/>
</dbReference>
<reference evidence="11 12" key="1">
    <citation type="journal article" date="2015" name="BMC Microbiol.">
        <title>Lactobacillus ruminis strains cluster according to their mammalian gut source.</title>
        <authorList>
            <person name="O' Donnell M.M."/>
            <person name="Harris H.M."/>
            <person name="Lynch D.B."/>
            <person name="Ross R.P."/>
            <person name="O'Toole P.W."/>
        </authorList>
    </citation>
    <scope>NUCLEOTIDE SEQUENCE [LARGE SCALE GENOMIC DNA]</scope>
    <source>
        <strain evidence="11 12">ATCC 27780</strain>
    </source>
</reference>
<evidence type="ECO:0000256" key="8">
    <source>
        <dbReference type="ARBA" id="ARBA00022840"/>
    </source>
</evidence>
<evidence type="ECO:0000313" key="12">
    <source>
        <dbReference type="Proteomes" id="UP000035618"/>
    </source>
</evidence>
<evidence type="ECO:0000256" key="2">
    <source>
        <dbReference type="ARBA" id="ARBA00013065"/>
    </source>
</evidence>
<evidence type="ECO:0000256" key="3">
    <source>
        <dbReference type="ARBA" id="ARBA00022571"/>
    </source>
</evidence>
<evidence type="ECO:0000256" key="6">
    <source>
        <dbReference type="ARBA" id="ARBA00022741"/>
    </source>
</evidence>
<accession>A0A837IPS1</accession>
<dbReference type="GO" id="GO:0005524">
    <property type="term" value="F:ATP binding"/>
    <property type="evidence" value="ECO:0007669"/>
    <property type="project" value="UniProtKB-KW"/>
</dbReference>
<comment type="caution">
    <text evidence="11">The sequence shown here is derived from an EMBL/GenBank/DDBJ whole genome shotgun (WGS) entry which is preliminary data.</text>
</comment>
<evidence type="ECO:0000256" key="4">
    <source>
        <dbReference type="ARBA" id="ARBA00022605"/>
    </source>
</evidence>
<keyword evidence="5" id="KW-0808">Transferase</keyword>
<dbReference type="EC" id="2.7.2.8" evidence="2"/>